<keyword evidence="2" id="KW-1185">Reference proteome</keyword>
<accession>A0A1B9QVU0</accession>
<evidence type="ECO:0000313" key="1">
    <source>
        <dbReference type="EMBL" id="OCH73279.1"/>
    </source>
</evidence>
<sequence>MKYVELEGFCFPAQIIQLIQRMISATNETQPMRLKQSRKPNQACSVELRILTSWITNNRLMDRHNEQ</sequence>
<dbReference type="EMBL" id="MAJZ01000818">
    <property type="protein sequence ID" value="OCH73279.1"/>
    <property type="molecule type" value="Genomic_DNA"/>
</dbReference>
<dbReference type="Proteomes" id="UP000093173">
    <property type="component" value="Unassembled WGS sequence"/>
</dbReference>
<evidence type="ECO:0000313" key="2">
    <source>
        <dbReference type="Proteomes" id="UP000093173"/>
    </source>
</evidence>
<dbReference type="AlphaFoldDB" id="A0A1B9QVU0"/>
<reference evidence="2" key="1">
    <citation type="submission" date="2016-06" db="EMBL/GenBank/DDBJ databases">
        <authorList>
            <person name="Hehemann J.-H."/>
            <person name="Arevalo P."/>
            <person name="Datta M.S."/>
            <person name="Polz M.F."/>
        </authorList>
    </citation>
    <scope>NUCLEOTIDE SEQUENCE [LARGE SCALE GENOMIC DNA]</scope>
    <source>
        <strain evidence="2">9CSC122</strain>
    </source>
</reference>
<gene>
    <name evidence="1" type="ORF">A6E14_14765</name>
</gene>
<protein>
    <submittedName>
        <fullName evidence="1">Uncharacterized protein</fullName>
    </submittedName>
</protein>
<proteinExistence type="predicted"/>
<organism evidence="1 2">
    <name type="scientific">Vibrio genomosp. F10</name>
    <dbReference type="NCBI Taxonomy" id="723171"/>
    <lineage>
        <taxon>Bacteria</taxon>
        <taxon>Pseudomonadati</taxon>
        <taxon>Pseudomonadota</taxon>
        <taxon>Gammaproteobacteria</taxon>
        <taxon>Vibrionales</taxon>
        <taxon>Vibrionaceae</taxon>
        <taxon>Vibrio</taxon>
    </lineage>
</organism>
<name>A0A1B9QVU0_9VIBR</name>
<comment type="caution">
    <text evidence="1">The sequence shown here is derived from an EMBL/GenBank/DDBJ whole genome shotgun (WGS) entry which is preliminary data.</text>
</comment>